<dbReference type="GO" id="GO:0016783">
    <property type="term" value="F:sulfurtransferase activity"/>
    <property type="evidence" value="ECO:0007669"/>
    <property type="project" value="InterPro"/>
</dbReference>
<dbReference type="InterPro" id="IPR003786">
    <property type="entry name" value="FdhD"/>
</dbReference>
<comment type="similarity">
    <text evidence="3">Belongs to the FdhD family.</text>
</comment>
<dbReference type="PANTHER" id="PTHR30592">
    <property type="entry name" value="FORMATE DEHYDROGENASE"/>
    <property type="match status" value="1"/>
</dbReference>
<dbReference type="PIRSF" id="PIRSF015626">
    <property type="entry name" value="FdhD"/>
    <property type="match status" value="1"/>
</dbReference>
<evidence type="ECO:0000256" key="2">
    <source>
        <dbReference type="ARBA" id="ARBA00023150"/>
    </source>
</evidence>
<feature type="active site" description="Cysteine persulfide intermediate" evidence="3">
    <location>
        <position position="116"/>
    </location>
</feature>
<dbReference type="Proteomes" id="UP000305760">
    <property type="component" value="Unassembled WGS sequence"/>
</dbReference>
<dbReference type="InterPro" id="IPR016193">
    <property type="entry name" value="Cytidine_deaminase-like"/>
</dbReference>
<proteinExistence type="inferred from homology"/>
<dbReference type="Gene3D" id="3.10.20.10">
    <property type="match status" value="1"/>
</dbReference>
<evidence type="ECO:0000313" key="5">
    <source>
        <dbReference type="Proteomes" id="UP000305760"/>
    </source>
</evidence>
<keyword evidence="4" id="KW-0808">Transferase</keyword>
<dbReference type="GO" id="GO:0097163">
    <property type="term" value="F:sulfur carrier activity"/>
    <property type="evidence" value="ECO:0007669"/>
    <property type="project" value="UniProtKB-UniRule"/>
</dbReference>
<organism evidence="4 5">
    <name type="scientific">Arenimonas terrae</name>
    <dbReference type="NCBI Taxonomy" id="2546226"/>
    <lineage>
        <taxon>Bacteria</taxon>
        <taxon>Pseudomonadati</taxon>
        <taxon>Pseudomonadota</taxon>
        <taxon>Gammaproteobacteria</taxon>
        <taxon>Lysobacterales</taxon>
        <taxon>Lysobacteraceae</taxon>
        <taxon>Arenimonas</taxon>
    </lineage>
</organism>
<evidence type="ECO:0000313" key="4">
    <source>
        <dbReference type="EMBL" id="TNJ35035.1"/>
    </source>
</evidence>
<reference evidence="4 5" key="1">
    <citation type="submission" date="2019-03" db="EMBL/GenBank/DDBJ databases">
        <title>Arenimonas daejeonensis sp. nov., isolated from compost.</title>
        <authorList>
            <person name="Jeon C.O."/>
        </authorList>
    </citation>
    <scope>NUCLEOTIDE SEQUENCE [LARGE SCALE GENOMIC DNA]</scope>
    <source>
        <strain evidence="4 5">R29</strain>
    </source>
</reference>
<dbReference type="Pfam" id="PF02634">
    <property type="entry name" value="FdhD-NarQ"/>
    <property type="match status" value="1"/>
</dbReference>
<dbReference type="Gene3D" id="3.40.140.10">
    <property type="entry name" value="Cytidine Deaminase, domain 2"/>
    <property type="match status" value="1"/>
</dbReference>
<dbReference type="EMBL" id="SMDR01000001">
    <property type="protein sequence ID" value="TNJ35035.1"/>
    <property type="molecule type" value="Genomic_DNA"/>
</dbReference>
<keyword evidence="1 3" id="KW-0963">Cytoplasm</keyword>
<name>A0A5C4RVQ6_9GAMM</name>
<dbReference type="SUPFAM" id="SSF53927">
    <property type="entry name" value="Cytidine deaminase-like"/>
    <property type="match status" value="1"/>
</dbReference>
<dbReference type="HAMAP" id="MF_00187">
    <property type="entry name" value="FdhD"/>
    <property type="match status" value="1"/>
</dbReference>
<dbReference type="OrthoDB" id="3197277at2"/>
<comment type="function">
    <text evidence="3">Required for formate dehydrogenase (FDH) activity. Acts as a sulfur carrier protein that transfers sulfur from IscS to the molybdenum cofactor prior to its insertion into FDH.</text>
</comment>
<dbReference type="PANTHER" id="PTHR30592:SF1">
    <property type="entry name" value="SULFUR CARRIER PROTEIN FDHD"/>
    <property type="match status" value="1"/>
</dbReference>
<keyword evidence="5" id="KW-1185">Reference proteome</keyword>
<sequence length="263" mass="27770">MAGAPRMIPPPSRELRARRIDDGIGRDQVETLAEETAVALVYNGQPHAVMMATPADLDDFALGFSLTEAIVAVPEELAVVDRLVTAHGISLQMHIPQARFDALEQRGRSLTGRTGCGLCGTDRLEAAIRPVRPVPRSGLDPTRLAPYFAALQEQQPLNLRTGAVHAAAVVDADGELHVREDIGRHNAIDKAVGAARRAGATPVALLVTSRASYEVVHKAAEAGIGLVAAISAPTALAVRLADEADMVLVGFARGSRCTIYAGR</sequence>
<evidence type="ECO:0000256" key="3">
    <source>
        <dbReference type="HAMAP-Rule" id="MF_00187"/>
    </source>
</evidence>
<dbReference type="AlphaFoldDB" id="A0A5C4RVQ6"/>
<accession>A0A5C4RVQ6</accession>
<dbReference type="NCBIfam" id="TIGR00129">
    <property type="entry name" value="fdhD_narQ"/>
    <property type="match status" value="1"/>
</dbReference>
<comment type="subcellular location">
    <subcellularLocation>
        <location evidence="3">Cytoplasm</location>
    </subcellularLocation>
</comment>
<evidence type="ECO:0000256" key="1">
    <source>
        <dbReference type="ARBA" id="ARBA00022490"/>
    </source>
</evidence>
<feature type="binding site" evidence="3">
    <location>
        <begin position="251"/>
        <end position="256"/>
    </location>
    <ligand>
        <name>Mo-bis(molybdopterin guanine dinucleotide)</name>
        <dbReference type="ChEBI" id="CHEBI:60539"/>
    </ligand>
</feature>
<comment type="caution">
    <text evidence="4">The sequence shown here is derived from an EMBL/GenBank/DDBJ whole genome shotgun (WGS) entry which is preliminary data.</text>
</comment>
<gene>
    <name evidence="3 4" type="primary">fdhD</name>
    <name evidence="4" type="ORF">E1B00_04460</name>
</gene>
<dbReference type="GO" id="GO:0006777">
    <property type="term" value="P:Mo-molybdopterin cofactor biosynthetic process"/>
    <property type="evidence" value="ECO:0007669"/>
    <property type="project" value="UniProtKB-UniRule"/>
</dbReference>
<keyword evidence="2 3" id="KW-0501">Molybdenum cofactor biosynthesis</keyword>
<protein>
    <recommendedName>
        <fullName evidence="3">Sulfur carrier protein FdhD</fullName>
    </recommendedName>
</protein>
<dbReference type="GO" id="GO:0005737">
    <property type="term" value="C:cytoplasm"/>
    <property type="evidence" value="ECO:0007669"/>
    <property type="project" value="UniProtKB-SubCell"/>
</dbReference>